<dbReference type="PANTHER" id="PTHR43806:SF66">
    <property type="entry name" value="SERIN ENDOPEPTIDASE"/>
    <property type="match status" value="1"/>
</dbReference>
<dbReference type="PROSITE" id="PS00138">
    <property type="entry name" value="SUBTILASE_SER"/>
    <property type="match status" value="1"/>
</dbReference>
<dbReference type="CDD" id="cd07489">
    <property type="entry name" value="Peptidases_S8_5"/>
    <property type="match status" value="1"/>
</dbReference>
<dbReference type="InterPro" id="IPR050131">
    <property type="entry name" value="Peptidase_S8_subtilisin-like"/>
</dbReference>
<evidence type="ECO:0000259" key="13">
    <source>
        <dbReference type="Pfam" id="PF06280"/>
    </source>
</evidence>
<dbReference type="InterPro" id="IPR000209">
    <property type="entry name" value="Peptidase_S8/S53_dom"/>
</dbReference>
<feature type="signal peptide" evidence="10">
    <location>
        <begin position="1"/>
        <end position="21"/>
    </location>
</feature>
<evidence type="ECO:0000256" key="9">
    <source>
        <dbReference type="RuleBase" id="RU003355"/>
    </source>
</evidence>
<dbReference type="GO" id="GO:0016020">
    <property type="term" value="C:membrane"/>
    <property type="evidence" value="ECO:0007669"/>
    <property type="project" value="InterPro"/>
</dbReference>
<accession>A0A9W8K594</accession>
<feature type="active site" description="Charge relay system" evidence="7 8">
    <location>
        <position position="225"/>
    </location>
</feature>
<sequence length="916" mass="96419">MKSIVLWALLPAAIFPNSALGAIPISSIKRVTNVPIVPSKFIIEVEELSDIPTKRSFKRSLDAVYATLQERDVAFDIDREFDSAGLFVGAALTVNSMLSTSEDAATLATTPGIKAIRPVVRYERPNPVKTHVVTGPDDRDPSIPADGQSTHVLTGVDKLHAEGLLGEGIKIGILDTGIDYNHPALGSGFGPGHKIIGGFDFVGDAYTGANKPVPDPDPLDTCAGHGTHVAGIIGADPGNPFNISGVAHKASISAYRVFGCRGFVTDDVLVDALLRGVSEGQDILTLSLGGADGWTEGTATVVASRIASQGKIVTIAAGNDGSSGSWYASSPGTAINAISVASLDNTVIPLQNLTVVGVERDPITYFSTFPLPVPGTLPIFPISNSTTVVDDGCNVLPPTIPDLSGFVTVVRRGTCPFVQKLTNIAARGGEWVLIYEKDSNGSGFNAISTGNFTTAVLIQGPDGEFLVNQYAAGVPISVTFPQSGASTEFPDPEGGLISGFTSYGPSNDFFFKPALAAPGGNILSTVPVNLGEFVVMSGTSMATPFVAGSAALLLEAKGKSKAVTDSARTLFQTTAKYVPSSKTDGDPIQTLTQQGAGLINVFDAIHADVIVSPAELILNDTAHFVPRHTFTVRNTGTSAKSFSVSHIPAGTALTIVAGTIFPEVGPVPLTDTYASVTIQPTSFRVAPGRSQTVTVNFRLPTTLDPSTYPVFSGFIQVAGASVSETYHVSYIGLQGSLRDKQVIDDTNTFFEEATPALLDSAGDIQKGALNYTFVEDDLPSLVWRLAFGTPAFHIDLVDVNTTFKPTITPRQLEPPLFTFPRLKGGSFGQVKTIGPLAELDYITRNNENPDDNGFSLVLIDEPVFANGTRIPNGLYKILIRALRVTGNPANEADYESWLSPVIGINAPTNTSTPEKP</sequence>
<keyword evidence="3 8" id="KW-0645">Protease</keyword>
<organism evidence="14 15">
    <name type="scientific">Agrocybe chaxingu</name>
    <dbReference type="NCBI Taxonomy" id="84603"/>
    <lineage>
        <taxon>Eukaryota</taxon>
        <taxon>Fungi</taxon>
        <taxon>Dikarya</taxon>
        <taxon>Basidiomycota</taxon>
        <taxon>Agaricomycotina</taxon>
        <taxon>Agaricomycetes</taxon>
        <taxon>Agaricomycetidae</taxon>
        <taxon>Agaricales</taxon>
        <taxon>Agaricineae</taxon>
        <taxon>Strophariaceae</taxon>
        <taxon>Agrocybe</taxon>
    </lineage>
</organism>
<dbReference type="InterPro" id="IPR022398">
    <property type="entry name" value="Peptidase_S8_His-AS"/>
</dbReference>
<dbReference type="InterPro" id="IPR015500">
    <property type="entry name" value="Peptidase_S8_subtilisin-rel"/>
</dbReference>
<gene>
    <name evidence="14" type="ORF">NLJ89_g3234</name>
</gene>
<feature type="active site" description="Charge relay system" evidence="7 8">
    <location>
        <position position="175"/>
    </location>
</feature>
<dbReference type="Proteomes" id="UP001148786">
    <property type="component" value="Unassembled WGS sequence"/>
</dbReference>
<dbReference type="EMBL" id="JANKHO010000227">
    <property type="protein sequence ID" value="KAJ3512937.1"/>
    <property type="molecule type" value="Genomic_DNA"/>
</dbReference>
<comment type="caution">
    <text evidence="14">The sequence shown here is derived from an EMBL/GenBank/DDBJ whole genome shotgun (WGS) entry which is preliminary data.</text>
</comment>
<dbReference type="InterPro" id="IPR034187">
    <property type="entry name" value="Peptidases_S8_5"/>
</dbReference>
<evidence type="ECO:0000256" key="3">
    <source>
        <dbReference type="ARBA" id="ARBA00022670"/>
    </source>
</evidence>
<dbReference type="PROSITE" id="PS00136">
    <property type="entry name" value="SUBTILASE_ASP"/>
    <property type="match status" value="1"/>
</dbReference>
<dbReference type="GO" id="GO:0004252">
    <property type="term" value="F:serine-type endopeptidase activity"/>
    <property type="evidence" value="ECO:0007669"/>
    <property type="project" value="UniProtKB-UniRule"/>
</dbReference>
<keyword evidence="5 8" id="KW-0378">Hydrolase</keyword>
<dbReference type="Gene3D" id="3.50.30.30">
    <property type="match status" value="1"/>
</dbReference>
<evidence type="ECO:0000313" key="15">
    <source>
        <dbReference type="Proteomes" id="UP001148786"/>
    </source>
</evidence>
<dbReference type="AlphaFoldDB" id="A0A9W8K594"/>
<evidence type="ECO:0008006" key="16">
    <source>
        <dbReference type="Google" id="ProtNLM"/>
    </source>
</evidence>
<dbReference type="PRINTS" id="PR00723">
    <property type="entry name" value="SUBTILISIN"/>
</dbReference>
<dbReference type="InterPro" id="IPR003137">
    <property type="entry name" value="PA_domain"/>
</dbReference>
<evidence type="ECO:0000256" key="6">
    <source>
        <dbReference type="ARBA" id="ARBA00022825"/>
    </source>
</evidence>
<feature type="active site" description="Charge relay system" evidence="7 8">
    <location>
        <position position="540"/>
    </location>
</feature>
<dbReference type="CDD" id="cd02124">
    <property type="entry name" value="PA_PoS1_like"/>
    <property type="match status" value="1"/>
</dbReference>
<dbReference type="InterPro" id="IPR023828">
    <property type="entry name" value="Peptidase_S8_Ser-AS"/>
</dbReference>
<evidence type="ECO:0000256" key="7">
    <source>
        <dbReference type="PIRSR" id="PIRSR615500-1"/>
    </source>
</evidence>
<evidence type="ECO:0000259" key="11">
    <source>
        <dbReference type="Pfam" id="PF00082"/>
    </source>
</evidence>
<evidence type="ECO:0000256" key="5">
    <source>
        <dbReference type="ARBA" id="ARBA00022801"/>
    </source>
</evidence>
<dbReference type="PROSITE" id="PS00137">
    <property type="entry name" value="SUBTILASE_HIS"/>
    <property type="match status" value="1"/>
</dbReference>
<dbReference type="PANTHER" id="PTHR43806">
    <property type="entry name" value="PEPTIDASE S8"/>
    <property type="match status" value="1"/>
</dbReference>
<feature type="domain" description="Peptidase S8/S53" evidence="11">
    <location>
        <begin position="166"/>
        <end position="597"/>
    </location>
</feature>
<reference evidence="14" key="1">
    <citation type="submission" date="2022-07" db="EMBL/GenBank/DDBJ databases">
        <title>Genome Sequence of Agrocybe chaxingu.</title>
        <authorList>
            <person name="Buettner E."/>
        </authorList>
    </citation>
    <scope>NUCLEOTIDE SEQUENCE</scope>
    <source>
        <strain evidence="14">MP-N11</strain>
    </source>
</reference>
<dbReference type="InterPro" id="IPR036852">
    <property type="entry name" value="Peptidase_S8/S53_dom_sf"/>
</dbReference>
<evidence type="ECO:0000256" key="8">
    <source>
        <dbReference type="PROSITE-ProRule" id="PRU01240"/>
    </source>
</evidence>
<dbReference type="Pfam" id="PF00082">
    <property type="entry name" value="Peptidase_S8"/>
    <property type="match status" value="1"/>
</dbReference>
<keyword evidence="2" id="KW-0964">Secreted</keyword>
<dbReference type="Pfam" id="PF06280">
    <property type="entry name" value="fn3_5"/>
    <property type="match status" value="1"/>
</dbReference>
<evidence type="ECO:0000256" key="1">
    <source>
        <dbReference type="ARBA" id="ARBA00011073"/>
    </source>
</evidence>
<dbReference type="Gene3D" id="3.40.50.200">
    <property type="entry name" value="Peptidase S8/S53 domain"/>
    <property type="match status" value="1"/>
</dbReference>
<keyword evidence="15" id="KW-1185">Reference proteome</keyword>
<evidence type="ECO:0000313" key="14">
    <source>
        <dbReference type="EMBL" id="KAJ3512937.1"/>
    </source>
</evidence>
<dbReference type="OrthoDB" id="206201at2759"/>
<keyword evidence="6 8" id="KW-0720">Serine protease</keyword>
<name>A0A9W8K594_9AGAR</name>
<comment type="similarity">
    <text evidence="1 8 9">Belongs to the peptidase S8 family.</text>
</comment>
<dbReference type="SUPFAM" id="SSF52743">
    <property type="entry name" value="Subtilisin-like"/>
    <property type="match status" value="1"/>
</dbReference>
<keyword evidence="2" id="KW-0134">Cell wall</keyword>
<dbReference type="Gene3D" id="2.60.40.10">
    <property type="entry name" value="Immunoglobulins"/>
    <property type="match status" value="1"/>
</dbReference>
<dbReference type="PROSITE" id="PS51892">
    <property type="entry name" value="SUBTILASE"/>
    <property type="match status" value="1"/>
</dbReference>
<feature type="domain" description="C5a peptidase/Subtilisin-like protease SBT2-like Fn3-like" evidence="13">
    <location>
        <begin position="618"/>
        <end position="728"/>
    </location>
</feature>
<dbReference type="Pfam" id="PF02225">
    <property type="entry name" value="PA"/>
    <property type="match status" value="1"/>
</dbReference>
<dbReference type="GO" id="GO:0006508">
    <property type="term" value="P:proteolysis"/>
    <property type="evidence" value="ECO:0007669"/>
    <property type="project" value="UniProtKB-KW"/>
</dbReference>
<evidence type="ECO:0000256" key="2">
    <source>
        <dbReference type="ARBA" id="ARBA00022512"/>
    </source>
</evidence>
<evidence type="ECO:0000256" key="10">
    <source>
        <dbReference type="SAM" id="SignalP"/>
    </source>
</evidence>
<dbReference type="InterPro" id="IPR013783">
    <property type="entry name" value="Ig-like_fold"/>
</dbReference>
<feature type="domain" description="PA" evidence="12">
    <location>
        <begin position="388"/>
        <end position="464"/>
    </location>
</feature>
<proteinExistence type="inferred from homology"/>
<keyword evidence="4 10" id="KW-0732">Signal</keyword>
<feature type="chain" id="PRO_5040926942" description="Subtilisin-like protease" evidence="10">
    <location>
        <begin position="22"/>
        <end position="916"/>
    </location>
</feature>
<evidence type="ECO:0000259" key="12">
    <source>
        <dbReference type="Pfam" id="PF02225"/>
    </source>
</evidence>
<protein>
    <recommendedName>
        <fullName evidence="16">Subtilisin-like protease</fullName>
    </recommendedName>
</protein>
<dbReference type="GO" id="GO:0005615">
    <property type="term" value="C:extracellular space"/>
    <property type="evidence" value="ECO:0007669"/>
    <property type="project" value="TreeGrafter"/>
</dbReference>
<evidence type="ECO:0000256" key="4">
    <source>
        <dbReference type="ARBA" id="ARBA00022729"/>
    </source>
</evidence>
<dbReference type="InterPro" id="IPR023827">
    <property type="entry name" value="Peptidase_S8_Asp-AS"/>
</dbReference>
<dbReference type="InterPro" id="IPR010435">
    <property type="entry name" value="C5a/SBT2-like_Fn3"/>
</dbReference>